<comment type="caution">
    <text evidence="2">The sequence shown here is derived from an EMBL/GenBank/DDBJ whole genome shotgun (WGS) entry which is preliminary data.</text>
</comment>
<dbReference type="RefSeq" id="WP_149861051.1">
    <property type="nucleotide sequence ID" value="NZ_VUOD01000007.1"/>
</dbReference>
<protein>
    <submittedName>
        <fullName evidence="2">Uncharacterized protein</fullName>
    </submittedName>
</protein>
<keyword evidence="1" id="KW-0732">Signal</keyword>
<evidence type="ECO:0000256" key="1">
    <source>
        <dbReference type="SAM" id="SignalP"/>
    </source>
</evidence>
<organism evidence="2 3">
    <name type="scientific">Arenimonas fontis</name>
    <dbReference type="NCBI Taxonomy" id="2608255"/>
    <lineage>
        <taxon>Bacteria</taxon>
        <taxon>Pseudomonadati</taxon>
        <taxon>Pseudomonadota</taxon>
        <taxon>Gammaproteobacteria</taxon>
        <taxon>Lysobacterales</taxon>
        <taxon>Lysobacteraceae</taxon>
        <taxon>Arenimonas</taxon>
    </lineage>
</organism>
<dbReference type="Proteomes" id="UP000322165">
    <property type="component" value="Unassembled WGS sequence"/>
</dbReference>
<dbReference type="EMBL" id="VUOD01000007">
    <property type="protein sequence ID" value="KAA2284360.1"/>
    <property type="molecule type" value="Genomic_DNA"/>
</dbReference>
<evidence type="ECO:0000313" key="3">
    <source>
        <dbReference type="Proteomes" id="UP000322165"/>
    </source>
</evidence>
<reference evidence="2 3" key="1">
    <citation type="submission" date="2019-09" db="EMBL/GenBank/DDBJ databases">
        <title>Arenimonas chukotkensis sp. nov., a bacterium isolated from Chukotka hot spring, Arctic region, Russia.</title>
        <authorList>
            <person name="Zayulina K.S."/>
            <person name="Prokofeva M.I."/>
            <person name="Elcheninov A.G."/>
            <person name="Novikov A."/>
            <person name="Kochetkova T.V."/>
            <person name="Kublanov I.V."/>
        </authorList>
    </citation>
    <scope>NUCLEOTIDE SEQUENCE [LARGE SCALE GENOMIC DNA]</scope>
    <source>
        <strain evidence="2 3">3729k</strain>
    </source>
</reference>
<keyword evidence="3" id="KW-1185">Reference proteome</keyword>
<name>A0A5B2ZAM0_9GAMM</name>
<feature type="signal peptide" evidence="1">
    <location>
        <begin position="1"/>
        <end position="21"/>
    </location>
</feature>
<evidence type="ECO:0000313" key="2">
    <source>
        <dbReference type="EMBL" id="KAA2284360.1"/>
    </source>
</evidence>
<feature type="chain" id="PRO_5022961936" evidence="1">
    <location>
        <begin position="22"/>
        <end position="233"/>
    </location>
</feature>
<dbReference type="AlphaFoldDB" id="A0A5B2ZAM0"/>
<proteinExistence type="predicted"/>
<gene>
    <name evidence="2" type="ORF">F0415_09860</name>
</gene>
<sequence length="233" mass="25262">MRMHPLFLSLLLPLLAGPALAAPTPEEVGDADSFGRNLKWLGLMDGSVTLEPDCTGDPTGTCVTLNPAPAPTSFRVNDVGSIALPRRSTRSLLCHWQTPIVFYTAGNTTGATQDMQFRAYPIYRIQSPVLDDPTLINPITGLPFGGELELPLSSFAKFASIPDGSYESEQLTFTRACIAGLLSRRSLELSYGLSPAQARDFFREPITIHMDIAGTARMIESASVYFGTRFTGD</sequence>
<reference evidence="2 3" key="2">
    <citation type="submission" date="2019-09" db="EMBL/GenBank/DDBJ databases">
        <authorList>
            <person name="Mazur A."/>
        </authorList>
    </citation>
    <scope>NUCLEOTIDE SEQUENCE [LARGE SCALE GENOMIC DNA]</scope>
    <source>
        <strain evidence="2 3">3729k</strain>
    </source>
</reference>
<accession>A0A5B2ZAM0</accession>